<dbReference type="EMBL" id="CAJVQB010033490">
    <property type="protein sequence ID" value="CAG8819855.1"/>
    <property type="molecule type" value="Genomic_DNA"/>
</dbReference>
<keyword evidence="2" id="KW-1185">Reference proteome</keyword>
<evidence type="ECO:0000313" key="2">
    <source>
        <dbReference type="Proteomes" id="UP000789901"/>
    </source>
</evidence>
<evidence type="ECO:0000313" key="1">
    <source>
        <dbReference type="EMBL" id="CAG8819855.1"/>
    </source>
</evidence>
<accession>A0ABN7W7Z5</accession>
<proteinExistence type="predicted"/>
<gene>
    <name evidence="1" type="ORF">GMARGA_LOCUS27420</name>
</gene>
<reference evidence="1 2" key="1">
    <citation type="submission" date="2021-06" db="EMBL/GenBank/DDBJ databases">
        <authorList>
            <person name="Kallberg Y."/>
            <person name="Tangrot J."/>
            <person name="Rosling A."/>
        </authorList>
    </citation>
    <scope>NUCLEOTIDE SEQUENCE [LARGE SCALE GENOMIC DNA]</scope>
    <source>
        <strain evidence="1 2">120-4 pot B 10/14</strain>
    </source>
</reference>
<name>A0ABN7W7Z5_GIGMA</name>
<feature type="non-terminal residue" evidence="1">
    <location>
        <position position="1"/>
    </location>
</feature>
<dbReference type="Proteomes" id="UP000789901">
    <property type="component" value="Unassembled WGS sequence"/>
</dbReference>
<comment type="caution">
    <text evidence="1">The sequence shown here is derived from an EMBL/GenBank/DDBJ whole genome shotgun (WGS) entry which is preliminary data.</text>
</comment>
<organism evidence="1 2">
    <name type="scientific">Gigaspora margarita</name>
    <dbReference type="NCBI Taxonomy" id="4874"/>
    <lineage>
        <taxon>Eukaryota</taxon>
        <taxon>Fungi</taxon>
        <taxon>Fungi incertae sedis</taxon>
        <taxon>Mucoromycota</taxon>
        <taxon>Glomeromycotina</taxon>
        <taxon>Glomeromycetes</taxon>
        <taxon>Diversisporales</taxon>
        <taxon>Gigasporaceae</taxon>
        <taxon>Gigaspora</taxon>
    </lineage>
</organism>
<sequence>NRVIEALNDETNDSIEVSDEDIYNLAEKSVNKYPIVVSYRDADISSDDDSSCDNCIPDDDCNWKIAYLDEERLKIRKEFEEADKLIPKLAATAYPDSHPEAVWTSCHLYFPDLVDKLSKLTF</sequence>
<protein>
    <submittedName>
        <fullName evidence="1">18551_t:CDS:1</fullName>
    </submittedName>
</protein>